<organism evidence="1">
    <name type="scientific">Edafosvirus sp</name>
    <dbReference type="NCBI Taxonomy" id="2487765"/>
    <lineage>
        <taxon>Viruses</taxon>
        <taxon>Varidnaviria</taxon>
        <taxon>Bamfordvirae</taxon>
        <taxon>Nucleocytoviricota</taxon>
        <taxon>Megaviricetes</taxon>
        <taxon>Imitervirales</taxon>
        <taxon>Mimiviridae</taxon>
        <taxon>Klosneuvirinae</taxon>
    </lineage>
</organism>
<reference evidence="1" key="1">
    <citation type="submission" date="2018-10" db="EMBL/GenBank/DDBJ databases">
        <title>Hidden diversity of soil giant viruses.</title>
        <authorList>
            <person name="Schulz F."/>
            <person name="Alteio L."/>
            <person name="Goudeau D."/>
            <person name="Ryan E.M."/>
            <person name="Malmstrom R.R."/>
            <person name="Blanchard J."/>
            <person name="Woyke T."/>
        </authorList>
    </citation>
    <scope>NUCLEOTIDE SEQUENCE</scope>
    <source>
        <strain evidence="1">EDV1</strain>
    </source>
</reference>
<protein>
    <submittedName>
        <fullName evidence="1">Uncharacterized protein</fullName>
    </submittedName>
</protein>
<proteinExistence type="predicted"/>
<sequence length="124" mass="14514">MALPTNNQLLKNQINEFLDVNGMVYQKIQNGLNYHKNVCRHPYDVMTKLIDNMPPSVFEENLEPILDVVKNTMFIAPENMGVAFKKMTYLLINIDTKEMEKHKLDSSVDVKWLEKQKNIFNNKI</sequence>
<dbReference type="EMBL" id="MK072077">
    <property type="protein sequence ID" value="AYV78403.1"/>
    <property type="molecule type" value="Genomic_DNA"/>
</dbReference>
<accession>A0A3G4ZXT3</accession>
<name>A0A3G4ZXT3_9VIRU</name>
<gene>
    <name evidence="1" type="ORF">Edafosvirus12_2</name>
</gene>
<evidence type="ECO:0000313" key="1">
    <source>
        <dbReference type="EMBL" id="AYV78403.1"/>
    </source>
</evidence>